<feature type="domain" description="Erythromycin biosynthesis protein CIII-like C-terminal" evidence="3">
    <location>
        <begin position="348"/>
        <end position="458"/>
    </location>
</feature>
<dbReference type="InterPro" id="IPR002213">
    <property type="entry name" value="UDP_glucos_trans"/>
</dbReference>
<dbReference type="InterPro" id="IPR004276">
    <property type="entry name" value="GlycoTrans_28_N"/>
</dbReference>
<dbReference type="CDD" id="cd03784">
    <property type="entry name" value="GT1_Gtf-like"/>
    <property type="match status" value="1"/>
</dbReference>
<protein>
    <recommendedName>
        <fullName evidence="5">Glycosyltransferase family 28 N-terminal domain-containing protein</fullName>
    </recommendedName>
</protein>
<dbReference type="InterPro" id="IPR010610">
    <property type="entry name" value="EryCIII-like_C"/>
</dbReference>
<organism evidence="4">
    <name type="scientific">Noctiluca scintillans</name>
    <name type="common">Sea sparkle</name>
    <name type="synonym">Red tide dinoflagellate</name>
    <dbReference type="NCBI Taxonomy" id="2966"/>
    <lineage>
        <taxon>Eukaryota</taxon>
        <taxon>Sar</taxon>
        <taxon>Alveolata</taxon>
        <taxon>Dinophyceae</taxon>
        <taxon>Noctilucales</taxon>
        <taxon>Noctilucaceae</taxon>
        <taxon>Noctiluca</taxon>
    </lineage>
</organism>
<sequence>MELSSAIADFHARSSRRSSFRRTPDSGAERRLLLVCQGSRGDIQPYVALASRLKSDGYRVMVFTNLDHVNFVKKFNLEAAGIFVDVQQMFSDNVNLTESMSSASWSEFVGCCRDISMKSVEFEMDHVFEKCCKFAPHLVIGTSYWGPMIGILFDIPVVGACLQSFTPTRYRSSPLNEPCCHYTCFLLVNYSIYLAVQQYCIKFRSRFVVPLHGKLLWNNFESFMLDTMHPIAPCIVAFSPKLFQIPPDWACTNTHFTGFWVVPRLEQEQRLSENNEFFGGTSESAVRQFLARGSAPVYMGWGSMIAVTPEHMTCVAVRTLKKLGMRGIILGGWAKLAPEMLRGARDEVELLAYVRDSVLFVKSAAHEWLFPQCAVTVHHGGAGTTAAALRSGRPTIVTPCWSDQFANANIVQEAGCGMALQQFHHITEISLCKAIRVCFSDQEMLAKCRRMSEVLLAEDGIGKAAKKIDDFYNNSLLTGAWSDANKRRQREHRAVAALGVFGRVTFALRLCLRRNPFPCPSAADNPKGVP</sequence>
<keyword evidence="1" id="KW-0808">Transferase</keyword>
<dbReference type="Pfam" id="PF06722">
    <property type="entry name" value="EryCIII-like_C"/>
    <property type="match status" value="1"/>
</dbReference>
<dbReference type="InterPro" id="IPR050426">
    <property type="entry name" value="Glycosyltransferase_28"/>
</dbReference>
<reference evidence="4" key="1">
    <citation type="submission" date="2021-01" db="EMBL/GenBank/DDBJ databases">
        <authorList>
            <person name="Corre E."/>
            <person name="Pelletier E."/>
            <person name="Niang G."/>
            <person name="Scheremetjew M."/>
            <person name="Finn R."/>
            <person name="Kale V."/>
            <person name="Holt S."/>
            <person name="Cochrane G."/>
            <person name="Meng A."/>
            <person name="Brown T."/>
            <person name="Cohen L."/>
        </authorList>
    </citation>
    <scope>NUCLEOTIDE SEQUENCE</scope>
</reference>
<dbReference type="SUPFAM" id="SSF53756">
    <property type="entry name" value="UDP-Glycosyltransferase/glycogen phosphorylase"/>
    <property type="match status" value="1"/>
</dbReference>
<proteinExistence type="predicted"/>
<dbReference type="EMBL" id="HBFQ01058533">
    <property type="protein sequence ID" value="CAD8867113.1"/>
    <property type="molecule type" value="Transcribed_RNA"/>
</dbReference>
<name>A0A7S1FGW4_NOCSC</name>
<dbReference type="Gene3D" id="3.40.50.2000">
    <property type="entry name" value="Glycogen Phosphorylase B"/>
    <property type="match status" value="2"/>
</dbReference>
<feature type="domain" description="Glycosyltransferase family 28 N-terminal" evidence="2">
    <location>
        <begin position="33"/>
        <end position="100"/>
    </location>
</feature>
<evidence type="ECO:0000259" key="2">
    <source>
        <dbReference type="Pfam" id="PF03033"/>
    </source>
</evidence>
<evidence type="ECO:0000256" key="1">
    <source>
        <dbReference type="ARBA" id="ARBA00022679"/>
    </source>
</evidence>
<dbReference type="FunFam" id="3.40.50.2000:FF:000009">
    <property type="entry name" value="Sterol 3-beta-glucosyltransferase UGT80A2"/>
    <property type="match status" value="1"/>
</dbReference>
<dbReference type="AlphaFoldDB" id="A0A7S1FGW4"/>
<dbReference type="GO" id="GO:0016906">
    <property type="term" value="F:sterol 3-beta-glucosyltransferase activity"/>
    <property type="evidence" value="ECO:0007669"/>
    <property type="project" value="UniProtKB-ARBA"/>
</dbReference>
<evidence type="ECO:0000259" key="3">
    <source>
        <dbReference type="Pfam" id="PF06722"/>
    </source>
</evidence>
<dbReference type="PANTHER" id="PTHR48050:SF13">
    <property type="entry name" value="STEROL 3-BETA-GLUCOSYLTRANSFERASE UGT80A2"/>
    <property type="match status" value="1"/>
</dbReference>
<dbReference type="PANTHER" id="PTHR48050">
    <property type="entry name" value="STEROL 3-BETA-GLUCOSYLTRANSFERASE"/>
    <property type="match status" value="1"/>
</dbReference>
<evidence type="ECO:0008006" key="5">
    <source>
        <dbReference type="Google" id="ProtNLM"/>
    </source>
</evidence>
<dbReference type="GO" id="GO:0005975">
    <property type="term" value="P:carbohydrate metabolic process"/>
    <property type="evidence" value="ECO:0007669"/>
    <property type="project" value="InterPro"/>
</dbReference>
<evidence type="ECO:0000313" key="4">
    <source>
        <dbReference type="EMBL" id="CAD8867113.1"/>
    </source>
</evidence>
<accession>A0A7S1FGW4</accession>
<gene>
    <name evidence="4" type="ORF">NSCI0253_LOCUS41468</name>
</gene>
<dbReference type="Pfam" id="PF03033">
    <property type="entry name" value="Glyco_transf_28"/>
    <property type="match status" value="1"/>
</dbReference>